<keyword evidence="1" id="KW-0472">Membrane</keyword>
<evidence type="ECO:0000256" key="1">
    <source>
        <dbReference type="SAM" id="Phobius"/>
    </source>
</evidence>
<sequence length="66" mass="7499">MFKGVDNMQSLNVGDVLYQLVLFLVLIAIIVGVGLLVKRAVSTDRRLKRIEEKVDELKVEKGRDRT</sequence>
<reference evidence="2 3" key="1">
    <citation type="submission" date="2021-01" db="EMBL/GenBank/DDBJ databases">
        <title>Genome Sequencing of Type Strains.</title>
        <authorList>
            <person name="Lemaire J.F."/>
            <person name="Inderbitzin P."/>
            <person name="Collins S.B."/>
            <person name="Wespe N."/>
            <person name="Knight-Connoni V."/>
        </authorList>
    </citation>
    <scope>NUCLEOTIDE SEQUENCE [LARGE SCALE GENOMIC DNA]</scope>
    <source>
        <strain evidence="2 3">DSM 23009</strain>
    </source>
</reference>
<keyword evidence="1" id="KW-0812">Transmembrane</keyword>
<dbReference type="EMBL" id="JAFHKR010000038">
    <property type="protein sequence ID" value="MBN3554260.1"/>
    <property type="molecule type" value="Genomic_DNA"/>
</dbReference>
<name>A0ABS2ZQG4_9BACL</name>
<feature type="transmembrane region" description="Helical" evidence="1">
    <location>
        <begin position="16"/>
        <end position="37"/>
    </location>
</feature>
<proteinExistence type="predicted"/>
<evidence type="ECO:0000313" key="3">
    <source>
        <dbReference type="Proteomes" id="UP001296923"/>
    </source>
</evidence>
<dbReference type="Proteomes" id="UP001296923">
    <property type="component" value="Unassembled WGS sequence"/>
</dbReference>
<gene>
    <name evidence="2" type="ORF">JYA63_08295</name>
</gene>
<accession>A0ABS2ZQG4</accession>
<comment type="caution">
    <text evidence="2">The sequence shown here is derived from an EMBL/GenBank/DDBJ whole genome shotgun (WGS) entry which is preliminary data.</text>
</comment>
<evidence type="ECO:0000313" key="2">
    <source>
        <dbReference type="EMBL" id="MBN3554260.1"/>
    </source>
</evidence>
<protein>
    <recommendedName>
        <fullName evidence="4">DUF4083 domain-containing protein</fullName>
    </recommendedName>
</protein>
<keyword evidence="3" id="KW-1185">Reference proteome</keyword>
<keyword evidence="1" id="KW-1133">Transmembrane helix</keyword>
<organism evidence="2 3">
    <name type="scientific">Fictibacillus nanhaiensis</name>
    <dbReference type="NCBI Taxonomy" id="742169"/>
    <lineage>
        <taxon>Bacteria</taxon>
        <taxon>Bacillati</taxon>
        <taxon>Bacillota</taxon>
        <taxon>Bacilli</taxon>
        <taxon>Bacillales</taxon>
        <taxon>Fictibacillaceae</taxon>
        <taxon>Fictibacillus</taxon>
    </lineage>
</organism>
<evidence type="ECO:0008006" key="4">
    <source>
        <dbReference type="Google" id="ProtNLM"/>
    </source>
</evidence>